<evidence type="ECO:0000313" key="1">
    <source>
        <dbReference type="EMBL" id="GIX61313.1"/>
    </source>
</evidence>
<dbReference type="RefSeq" id="XP_067713384.1">
    <property type="nucleotide sequence ID" value="XM_067857283.1"/>
</dbReference>
<dbReference type="GeneID" id="94192796"/>
<accession>A0AAV4LN80</accession>
<gene>
    <name evidence="1" type="ORF">BcabD6B2_07480</name>
</gene>
<organism evidence="1 2">
    <name type="scientific">Babesia caballi</name>
    <dbReference type="NCBI Taxonomy" id="5871"/>
    <lineage>
        <taxon>Eukaryota</taxon>
        <taxon>Sar</taxon>
        <taxon>Alveolata</taxon>
        <taxon>Apicomplexa</taxon>
        <taxon>Aconoidasida</taxon>
        <taxon>Piroplasmida</taxon>
        <taxon>Babesiidae</taxon>
        <taxon>Babesia</taxon>
    </lineage>
</organism>
<reference evidence="1 2" key="1">
    <citation type="submission" date="2021-06" db="EMBL/GenBank/DDBJ databases">
        <title>Genome sequence of Babesia caballi.</title>
        <authorList>
            <person name="Yamagishi J."/>
            <person name="Kidaka T."/>
            <person name="Ochi A."/>
        </authorList>
    </citation>
    <scope>NUCLEOTIDE SEQUENCE [LARGE SCALE GENOMIC DNA]</scope>
    <source>
        <strain evidence="1">USDA-D6B2</strain>
    </source>
</reference>
<dbReference type="Proteomes" id="UP001497744">
    <property type="component" value="Unassembled WGS sequence"/>
</dbReference>
<sequence length="219" mass="23984">MHVAGVPALNRIARPELVLFRRCTSMPTARRPPTGFLALWGAEVQLDAPLHGLHAAVLVRVVRVAVLLQVADGVLELLQLLLGVLLAMPLGGLDAIVYGVEDLHVLSHLLYPSVDSGCDFDLRQRVRRLVSSDIVALPYIRSDGGMLAQDVLHLGVEVQVVEVVLALRGVWLRVLRSTAGIRPHARHLAISIHMPPSHTPLKRASRWRRVGCAGSRRLL</sequence>
<keyword evidence="2" id="KW-1185">Reference proteome</keyword>
<proteinExistence type="predicted"/>
<name>A0AAV4LN80_BABCB</name>
<evidence type="ECO:0000313" key="2">
    <source>
        <dbReference type="Proteomes" id="UP001497744"/>
    </source>
</evidence>
<comment type="caution">
    <text evidence="1">The sequence shown here is derived from an EMBL/GenBank/DDBJ whole genome shotgun (WGS) entry which is preliminary data.</text>
</comment>
<dbReference type="AlphaFoldDB" id="A0AAV4LN80"/>
<dbReference type="EMBL" id="BPLF01000001">
    <property type="protein sequence ID" value="GIX61313.1"/>
    <property type="molecule type" value="Genomic_DNA"/>
</dbReference>
<protein>
    <submittedName>
        <fullName evidence="1">Hemicentin-1</fullName>
    </submittedName>
</protein>